<dbReference type="InterPro" id="IPR003598">
    <property type="entry name" value="Ig_sub2"/>
</dbReference>
<dbReference type="SMART" id="SM00409">
    <property type="entry name" value="IG"/>
    <property type="match status" value="10"/>
</dbReference>
<dbReference type="InterPro" id="IPR036179">
    <property type="entry name" value="Ig-like_dom_sf"/>
</dbReference>
<name>A0A643C4Z8_BALPH</name>
<keyword evidence="2" id="KW-1015">Disulfide bond</keyword>
<dbReference type="InterPro" id="IPR013783">
    <property type="entry name" value="Ig-like_fold"/>
</dbReference>
<feature type="domain" description="Ig-like" evidence="7">
    <location>
        <begin position="39"/>
        <end position="107"/>
    </location>
</feature>
<dbReference type="GO" id="GO:0002764">
    <property type="term" value="P:immune response-regulating signaling pathway"/>
    <property type="evidence" value="ECO:0007669"/>
    <property type="project" value="TreeGrafter"/>
</dbReference>
<dbReference type="EMBL" id="SGJD01002572">
    <property type="protein sequence ID" value="KAB0395130.1"/>
    <property type="molecule type" value="Genomic_DNA"/>
</dbReference>
<evidence type="ECO:0000313" key="8">
    <source>
        <dbReference type="EMBL" id="KAB0395130.1"/>
    </source>
</evidence>
<keyword evidence="1" id="KW-0677">Repeat</keyword>
<accession>A0A643C4Z8</accession>
<dbReference type="Proteomes" id="UP000437017">
    <property type="component" value="Unassembled WGS sequence"/>
</dbReference>
<feature type="domain" description="Ig-like" evidence="7">
    <location>
        <begin position="953"/>
        <end position="1045"/>
    </location>
</feature>
<keyword evidence="6" id="KW-1133">Transmembrane helix</keyword>
<reference evidence="8 9" key="1">
    <citation type="journal article" date="2019" name="PLoS ONE">
        <title>Genomic analyses reveal an absence of contemporary introgressive admixture between fin whales and blue whales, despite known hybrids.</title>
        <authorList>
            <person name="Westbury M.V."/>
            <person name="Petersen B."/>
            <person name="Lorenzen E.D."/>
        </authorList>
    </citation>
    <scope>NUCLEOTIDE SEQUENCE [LARGE SCALE GENOMIC DNA]</scope>
    <source>
        <strain evidence="8">FinWhale-01</strain>
    </source>
</reference>
<feature type="transmembrane region" description="Helical" evidence="6">
    <location>
        <begin position="639"/>
        <end position="658"/>
    </location>
</feature>
<organism evidence="8 9">
    <name type="scientific">Balaenoptera physalus</name>
    <name type="common">Fin whale</name>
    <name type="synonym">Balaena physalus</name>
    <dbReference type="NCBI Taxonomy" id="9770"/>
    <lineage>
        <taxon>Eukaryota</taxon>
        <taxon>Metazoa</taxon>
        <taxon>Chordata</taxon>
        <taxon>Craniata</taxon>
        <taxon>Vertebrata</taxon>
        <taxon>Euteleostomi</taxon>
        <taxon>Mammalia</taxon>
        <taxon>Eutheria</taxon>
        <taxon>Laurasiatheria</taxon>
        <taxon>Artiodactyla</taxon>
        <taxon>Whippomorpha</taxon>
        <taxon>Cetacea</taxon>
        <taxon>Mysticeti</taxon>
        <taxon>Balaenopteridae</taxon>
        <taxon>Balaenoptera</taxon>
    </lineage>
</organism>
<dbReference type="FunFam" id="2.60.40.10:FF:000033">
    <property type="entry name" value="Killer cell immunoglobulin-like receptor"/>
    <property type="match status" value="11"/>
</dbReference>
<comment type="caution">
    <text evidence="8">The sequence shown here is derived from an EMBL/GenBank/DDBJ whole genome shotgun (WGS) entry which is preliminary data.</text>
</comment>
<feature type="transmembrane region" description="Helical" evidence="6">
    <location>
        <begin position="12"/>
        <end position="35"/>
    </location>
</feature>
<feature type="region of interest" description="Disordered" evidence="5">
    <location>
        <begin position="1401"/>
        <end position="1429"/>
    </location>
</feature>
<dbReference type="InterPro" id="IPR050412">
    <property type="entry name" value="Ig-like_Receptors_ImmuneReg"/>
</dbReference>
<sequence length="1429" mass="158322">MTLDRPGEGATMLRTFTLLLFCIRLSLGMIPIAMIQSQPELWIETNYPQAPWENITLWCKSPSRISSKFLLLKDKTQMTWIRPSHKTFQVSFPIGALTQSNTGLYRCCYWKETGWSEPSKVLELEAPGQLPKPTFWIQAETSPLPGCNVNILCHGWLQDLVFMLFKEGYAEPVDYQVPTGTVAIFSIANMTPENEGVYICRTHIQMLPTLWSEPSNPLKLTVAGLYPKPTLTAYPGPIMAPGESLNLRCQGPIYGMTFALIRLEDLEKSFYRKRPLKNEAYFFFRALKIHDAGHYLCFYYDGSYRGSLLNDILKIWVTDTFPKTWLLAQPSPVVQMGQNVSLWCRGPVDGVELAFYKKGEDKTLQLLDTTSISDDELFFLNNVTYSDAGIYSCHYLLSWNTSIRMSSHNTVELVVSLVLTLVSGLVADKPPKPSLSAWPSTVFKLGKVITLQCRVPQPVLEFCLEWEERATSPKFSVDGDFIISNVEGKGTGTYSCSYRIEAHLNIWSHRSEPLKLMGPAGERNTLHRDAPSAALAMIPLGSQSNAQKDVERVVGGFRSKAVSRILSRVLFFMKIRPLLSQLPFTCSPCFWSSLATGFLTWNYVLNEAIRLSLIMQLVALLLVVLWIRWKCRRLRIREAWLLGTAQGVTMLFILTALLCCGEYEGVGKGPGPKAGVKSRGGGDKALAAISFAGLCNGVLTEETEIIMPTPKPELWAETNFPLAPWKNLTLWCRSPSGSTKEFVLLKDGTGWIATRPASEQVRAAFPLGALTQSHTGSYHCHSWEEMAVSEPSEALELERRGPEMGGGVGNRVMRRLTGRGKGQSRMDFCFADQVTPSVPSGHLQTSDSLSSLFCFPDVLPKPVISASPPVRGQELQIRCKGWLADMGFALYKEGVQEPVQQLGALGREAVFTIQRMEDKHEGNYSCRTHTEKHPFKWSEPSEPLELVIKEMYPKPLFKTWASPVVTPGARVTFNCSTPHQQMSFILYKDGSEIASSDRSWASPGASAAHFLIISVGIGDGGNYSCRYYDFAIWSEPSDPVELVVTEFYPKPTLLAQPGPVVLPGKNVTLRCQGAFQGMRFALLQEGTQVPLQFQSASGNVADFLLHTVGADDSGNYSCVYYETTMSNRGSYLSKPLMIWVTDTFPKPWLFAEPSSVVPMGQNVTLWCQGPVHGVGYILHKEIEATSVQLWGSISNDGAFPITNISGANIGRYSCCYHPDWTSPIKIQPSNTLELIVTASNHSDSLEIWVTDKPPKPSLSAWPSTVFKLGKDITLQCRGPLPGVEFVLEHDGEEAPQQFSEDGDFVINNVEGKGIGNYSCSYRLQAYPDIWSEPSDPLELVGAAGPAAQECTVGNIVRSTLIVVVVVALGVVLAIEWKKWPRLRTRGSETDGRDQTIALEECNQEGDLGTNTNSPSSISQGTSVELPVPI</sequence>
<keyword evidence="9" id="KW-1185">Reference proteome</keyword>
<feature type="transmembrane region" description="Helical" evidence="6">
    <location>
        <begin position="1355"/>
        <end position="1376"/>
    </location>
</feature>
<evidence type="ECO:0000256" key="4">
    <source>
        <dbReference type="ARBA" id="ARBA00023319"/>
    </source>
</evidence>
<dbReference type="PANTHER" id="PTHR11738">
    <property type="entry name" value="MHC CLASS I NK CELL RECEPTOR"/>
    <property type="match status" value="1"/>
</dbReference>
<dbReference type="PROSITE" id="PS50835">
    <property type="entry name" value="IG_LIKE"/>
    <property type="match status" value="5"/>
</dbReference>
<evidence type="ECO:0000256" key="1">
    <source>
        <dbReference type="ARBA" id="ARBA00022737"/>
    </source>
</evidence>
<feature type="compositionally biased region" description="Polar residues" evidence="5">
    <location>
        <begin position="1408"/>
        <end position="1422"/>
    </location>
</feature>
<evidence type="ECO:0000256" key="3">
    <source>
        <dbReference type="ARBA" id="ARBA00023180"/>
    </source>
</evidence>
<dbReference type="SUPFAM" id="SSF48726">
    <property type="entry name" value="Immunoglobulin"/>
    <property type="match status" value="11"/>
</dbReference>
<keyword evidence="6" id="KW-0812">Transmembrane</keyword>
<proteinExistence type="predicted"/>
<feature type="domain" description="Ig-like" evidence="7">
    <location>
        <begin position="1049"/>
        <end position="1118"/>
    </location>
</feature>
<feature type="transmembrane region" description="Helical" evidence="6">
    <location>
        <begin position="609"/>
        <end position="627"/>
    </location>
</feature>
<feature type="domain" description="Ig-like" evidence="7">
    <location>
        <begin position="431"/>
        <end position="496"/>
    </location>
</feature>
<keyword evidence="4" id="KW-0393">Immunoglobulin domain</keyword>
<dbReference type="Pfam" id="PF13895">
    <property type="entry name" value="Ig_2"/>
    <property type="match status" value="5"/>
</dbReference>
<evidence type="ECO:0000256" key="6">
    <source>
        <dbReference type="SAM" id="Phobius"/>
    </source>
</evidence>
<feature type="domain" description="Ig-like" evidence="7">
    <location>
        <begin position="322"/>
        <end position="393"/>
    </location>
</feature>
<dbReference type="OrthoDB" id="9824921at2759"/>
<keyword evidence="6" id="KW-0472">Membrane</keyword>
<gene>
    <name evidence="8" type="ORF">E2I00_013318</name>
</gene>
<dbReference type="InterPro" id="IPR003599">
    <property type="entry name" value="Ig_sub"/>
</dbReference>
<evidence type="ECO:0000256" key="5">
    <source>
        <dbReference type="SAM" id="MobiDB-lite"/>
    </source>
</evidence>
<evidence type="ECO:0000256" key="2">
    <source>
        <dbReference type="ARBA" id="ARBA00023157"/>
    </source>
</evidence>
<dbReference type="Gene3D" id="2.60.40.10">
    <property type="entry name" value="Immunoglobulins"/>
    <property type="match status" value="11"/>
</dbReference>
<dbReference type="SMART" id="SM00408">
    <property type="entry name" value="IGc2"/>
    <property type="match status" value="8"/>
</dbReference>
<protein>
    <recommendedName>
        <fullName evidence="7">Ig-like domain-containing protein</fullName>
    </recommendedName>
</protein>
<keyword evidence="3" id="KW-0325">Glycoprotein</keyword>
<dbReference type="PANTHER" id="PTHR11738:SF163">
    <property type="entry name" value="IMMUNOGLOBULIN SUPERFAMILY MEMBER 1"/>
    <property type="match status" value="1"/>
</dbReference>
<evidence type="ECO:0000259" key="7">
    <source>
        <dbReference type="PROSITE" id="PS50835"/>
    </source>
</evidence>
<evidence type="ECO:0000313" key="9">
    <source>
        <dbReference type="Proteomes" id="UP000437017"/>
    </source>
</evidence>
<dbReference type="InterPro" id="IPR007110">
    <property type="entry name" value="Ig-like_dom"/>
</dbReference>